<protein>
    <recommendedName>
        <fullName evidence="1">UPF0434 protein SAMN05444336_103413</fullName>
    </recommendedName>
</protein>
<feature type="compositionally biased region" description="Basic and acidic residues" evidence="2">
    <location>
        <begin position="68"/>
        <end position="77"/>
    </location>
</feature>
<dbReference type="STRING" id="356660.SAMN05444336_103413"/>
<dbReference type="AlphaFoldDB" id="A0A1H2Z949"/>
<dbReference type="PANTHER" id="PTHR33505">
    <property type="entry name" value="ZGC:162634"/>
    <property type="match status" value="1"/>
</dbReference>
<proteinExistence type="inferred from homology"/>
<dbReference type="GO" id="GO:0005829">
    <property type="term" value="C:cytosol"/>
    <property type="evidence" value="ECO:0007669"/>
    <property type="project" value="TreeGrafter"/>
</dbReference>
<gene>
    <name evidence="3" type="ORF">SAMN05444336_103413</name>
</gene>
<dbReference type="Pfam" id="PF03966">
    <property type="entry name" value="Trm112p"/>
    <property type="match status" value="1"/>
</dbReference>
<evidence type="ECO:0000256" key="1">
    <source>
        <dbReference type="HAMAP-Rule" id="MF_01187"/>
    </source>
</evidence>
<feature type="region of interest" description="Disordered" evidence="2">
    <location>
        <begin position="1"/>
        <end position="77"/>
    </location>
</feature>
<dbReference type="PANTHER" id="PTHR33505:SF4">
    <property type="entry name" value="PROTEIN PREY, MITOCHONDRIAL"/>
    <property type="match status" value="1"/>
</dbReference>
<organism evidence="3 4">
    <name type="scientific">Albimonas donghaensis</name>
    <dbReference type="NCBI Taxonomy" id="356660"/>
    <lineage>
        <taxon>Bacteria</taxon>
        <taxon>Pseudomonadati</taxon>
        <taxon>Pseudomonadota</taxon>
        <taxon>Alphaproteobacteria</taxon>
        <taxon>Rhodobacterales</taxon>
        <taxon>Paracoccaceae</taxon>
        <taxon>Albimonas</taxon>
    </lineage>
</organism>
<dbReference type="HAMAP" id="MF_01187">
    <property type="entry name" value="UPF0434"/>
    <property type="match status" value="1"/>
</dbReference>
<dbReference type="InterPro" id="IPR005651">
    <property type="entry name" value="Trm112-like"/>
</dbReference>
<dbReference type="Gene3D" id="2.20.25.10">
    <property type="match status" value="1"/>
</dbReference>
<sequence>MTAAGDAPGRGDDAAGGSGPQGSGPDEGPTSPPTPNSPPTPTPAPPKAAEDHPAADLPPHALPPHVARHPEQDPETRLQRLTADRRMLETLVCPATQSRLDYDRAAQELISRKARLAFPIRDGIPVLLVGEARALDD</sequence>
<accession>A0A1H2Z949</accession>
<dbReference type="SUPFAM" id="SSF158997">
    <property type="entry name" value="Trm112p-like"/>
    <property type="match status" value="1"/>
</dbReference>
<feature type="compositionally biased region" description="Pro residues" evidence="2">
    <location>
        <begin position="30"/>
        <end position="46"/>
    </location>
</feature>
<comment type="similarity">
    <text evidence="1">Belongs to the UPF0434 family.</text>
</comment>
<evidence type="ECO:0000313" key="4">
    <source>
        <dbReference type="Proteomes" id="UP000199118"/>
    </source>
</evidence>
<evidence type="ECO:0000256" key="2">
    <source>
        <dbReference type="SAM" id="MobiDB-lite"/>
    </source>
</evidence>
<feature type="compositionally biased region" description="Low complexity" evidence="2">
    <location>
        <begin position="55"/>
        <end position="65"/>
    </location>
</feature>
<keyword evidence="4" id="KW-1185">Reference proteome</keyword>
<dbReference type="Proteomes" id="UP000199118">
    <property type="component" value="Unassembled WGS sequence"/>
</dbReference>
<name>A0A1H2Z949_9RHOB</name>
<reference evidence="3 4" key="1">
    <citation type="submission" date="2016-10" db="EMBL/GenBank/DDBJ databases">
        <authorList>
            <person name="de Groot N.N."/>
        </authorList>
    </citation>
    <scope>NUCLEOTIDE SEQUENCE [LARGE SCALE GENOMIC DNA]</scope>
    <source>
        <strain evidence="3 4">DSM 17890</strain>
    </source>
</reference>
<evidence type="ECO:0000313" key="3">
    <source>
        <dbReference type="EMBL" id="SDX13871.1"/>
    </source>
</evidence>
<dbReference type="EMBL" id="FNMZ01000003">
    <property type="protein sequence ID" value="SDX13871.1"/>
    <property type="molecule type" value="Genomic_DNA"/>
</dbReference>